<protein>
    <submittedName>
        <fullName evidence="1">Uncharacterized protein</fullName>
    </submittedName>
</protein>
<name>A0A0A9AC53_ARUDO</name>
<evidence type="ECO:0000313" key="1">
    <source>
        <dbReference type="EMBL" id="JAD49229.1"/>
    </source>
</evidence>
<sequence>MEHILKVRHPMRMSHLLMINYCINFL</sequence>
<dbReference type="EMBL" id="GBRH01248666">
    <property type="protein sequence ID" value="JAD49229.1"/>
    <property type="molecule type" value="Transcribed_RNA"/>
</dbReference>
<dbReference type="AlphaFoldDB" id="A0A0A9AC53"/>
<reference evidence="1" key="2">
    <citation type="journal article" date="2015" name="Data Brief">
        <title>Shoot transcriptome of the giant reed, Arundo donax.</title>
        <authorList>
            <person name="Barrero R.A."/>
            <person name="Guerrero F.D."/>
            <person name="Moolhuijzen P."/>
            <person name="Goolsby J.A."/>
            <person name="Tidwell J."/>
            <person name="Bellgard S.E."/>
            <person name="Bellgard M.I."/>
        </authorList>
    </citation>
    <scope>NUCLEOTIDE SEQUENCE</scope>
    <source>
        <tissue evidence="1">Shoot tissue taken approximately 20 cm above the soil surface</tissue>
    </source>
</reference>
<proteinExistence type="predicted"/>
<accession>A0A0A9AC53</accession>
<organism evidence="1">
    <name type="scientific">Arundo donax</name>
    <name type="common">Giant reed</name>
    <name type="synonym">Donax arundinaceus</name>
    <dbReference type="NCBI Taxonomy" id="35708"/>
    <lineage>
        <taxon>Eukaryota</taxon>
        <taxon>Viridiplantae</taxon>
        <taxon>Streptophyta</taxon>
        <taxon>Embryophyta</taxon>
        <taxon>Tracheophyta</taxon>
        <taxon>Spermatophyta</taxon>
        <taxon>Magnoliopsida</taxon>
        <taxon>Liliopsida</taxon>
        <taxon>Poales</taxon>
        <taxon>Poaceae</taxon>
        <taxon>PACMAD clade</taxon>
        <taxon>Arundinoideae</taxon>
        <taxon>Arundineae</taxon>
        <taxon>Arundo</taxon>
    </lineage>
</organism>
<reference evidence="1" key="1">
    <citation type="submission" date="2014-09" db="EMBL/GenBank/DDBJ databases">
        <authorList>
            <person name="Magalhaes I.L.F."/>
            <person name="Oliveira U."/>
            <person name="Santos F.R."/>
            <person name="Vidigal T.H.D.A."/>
            <person name="Brescovit A.D."/>
            <person name="Santos A.J."/>
        </authorList>
    </citation>
    <scope>NUCLEOTIDE SEQUENCE</scope>
    <source>
        <tissue evidence="1">Shoot tissue taken approximately 20 cm above the soil surface</tissue>
    </source>
</reference>